<dbReference type="EC" id="6.3.5.4" evidence="3"/>
<name>A0A1B7KVL3_PARTM</name>
<dbReference type="PANTHER" id="PTHR43284">
    <property type="entry name" value="ASPARAGINE SYNTHETASE (GLUTAMINE-HYDROLYZING)"/>
    <property type="match status" value="1"/>
</dbReference>
<dbReference type="InterPro" id="IPR014729">
    <property type="entry name" value="Rossmann-like_a/b/a_fold"/>
</dbReference>
<keyword evidence="9" id="KW-0028">Amino-acid biosynthesis</keyword>
<evidence type="ECO:0000256" key="6">
    <source>
        <dbReference type="ARBA" id="ARBA00022888"/>
    </source>
</evidence>
<dbReference type="SUPFAM" id="SSF52402">
    <property type="entry name" value="Adenine nucleotide alpha hydrolases-like"/>
    <property type="match status" value="1"/>
</dbReference>
<dbReference type="InterPro" id="IPR029055">
    <property type="entry name" value="Ntn_hydrolases_N"/>
</dbReference>
<dbReference type="GO" id="GO:0004066">
    <property type="term" value="F:asparagine synthase (glutamine-hydrolyzing) activity"/>
    <property type="evidence" value="ECO:0007669"/>
    <property type="project" value="UniProtKB-EC"/>
</dbReference>
<dbReference type="InterPro" id="IPR001962">
    <property type="entry name" value="Asn_synthase"/>
</dbReference>
<dbReference type="GO" id="GO:0006529">
    <property type="term" value="P:asparagine biosynthetic process"/>
    <property type="evidence" value="ECO:0007669"/>
    <property type="project" value="UniProtKB-KW"/>
</dbReference>
<dbReference type="SUPFAM" id="SSF56235">
    <property type="entry name" value="N-terminal nucleophile aminohydrolases (Ntn hydrolases)"/>
    <property type="match status" value="1"/>
</dbReference>
<dbReference type="PANTHER" id="PTHR43284:SF1">
    <property type="entry name" value="ASPARAGINE SYNTHETASE"/>
    <property type="match status" value="1"/>
</dbReference>
<gene>
    <name evidence="13" type="ORF">A7K69_16200</name>
</gene>
<feature type="binding site" evidence="10">
    <location>
        <position position="89"/>
    </location>
    <ligand>
        <name>L-glutamine</name>
        <dbReference type="ChEBI" id="CHEBI:58359"/>
    </ligand>
</feature>
<dbReference type="InterPro" id="IPR017932">
    <property type="entry name" value="GATase_2_dom"/>
</dbReference>
<evidence type="ECO:0000313" key="14">
    <source>
        <dbReference type="Proteomes" id="UP000078290"/>
    </source>
</evidence>
<evidence type="ECO:0000313" key="13">
    <source>
        <dbReference type="EMBL" id="OAT74101.1"/>
    </source>
</evidence>
<accession>A0A1B7KVL3</accession>
<dbReference type="Pfam" id="PF00733">
    <property type="entry name" value="Asn_synthase"/>
    <property type="match status" value="1"/>
</dbReference>
<feature type="active site" description="For GATase activity" evidence="9">
    <location>
        <position position="2"/>
    </location>
</feature>
<proteinExistence type="inferred from homology"/>
<evidence type="ECO:0000256" key="5">
    <source>
        <dbReference type="ARBA" id="ARBA00022840"/>
    </source>
</evidence>
<dbReference type="CDD" id="cd00712">
    <property type="entry name" value="AsnB"/>
    <property type="match status" value="1"/>
</dbReference>
<organism evidence="13 14">
    <name type="scientific">Parageobacillus thermoglucosidasius</name>
    <name type="common">Geobacillus thermoglucosidasius</name>
    <dbReference type="NCBI Taxonomy" id="1426"/>
    <lineage>
        <taxon>Bacteria</taxon>
        <taxon>Bacillati</taxon>
        <taxon>Bacillota</taxon>
        <taxon>Bacilli</taxon>
        <taxon>Bacillales</taxon>
        <taxon>Anoxybacillaceae</taxon>
        <taxon>Parageobacillus</taxon>
    </lineage>
</organism>
<dbReference type="Gene3D" id="3.60.20.10">
    <property type="entry name" value="Glutamine Phosphoribosylpyrophosphate, subunit 1, domain 1"/>
    <property type="match status" value="1"/>
</dbReference>
<feature type="site" description="Important for beta-aspartyl-AMP intermediate formation" evidence="11">
    <location>
        <position position="348"/>
    </location>
</feature>
<sequence>MCGIAGVICNSMTHLNFKNFLSMVEKIDRRGPDGKGILTNNKNFAIGGTRLAITGPDNMPIPLTDQSNRFALVYNGEIYDLFLDEGVSDTNYLLNKLINGKMHKNLNGMYAFAFVDLRDMKTVLGRDKFGIKPLYYYLNKNTLQFSSDINSLVQYDRYDVEIDSKALFEYLTFGRRIGEETVFKNVFSLEPGTLLKISMDSDELICTTQKLDTEKEALTNDELLSALKNSILECAKTSRTLGVFLSGGVDSLAIVYTLAEYGIENIHTFSLILEGDGVKRLEDLELPGTSWKTWTHHTLNPSMDMIEDTFINVLNITSEPCFPMSAIYTFLLSKMASDSGVKVVLSGEGADELFLGYESYVKFFKQSNRNPLTFYLNNNLINVLNGLIEEGHNYYECIENQLTNILDNEDNIFLGLSLLEQHLSLRPLLDRIDQTSMYHSIEVRVPFLHGEVPLLAKKLLKKLKPQELNITKPNLRKILQPLLKEKAMNIPKKPLRINLKQHFARNNLKEILDILQKEVKSFFPVKEKGLYELVDRLSKNPTESDLGLALRLYQLYYYINKHMSKNKIYISTT</sequence>
<feature type="binding site" evidence="10">
    <location>
        <begin position="346"/>
        <end position="347"/>
    </location>
    <ligand>
        <name>ATP</name>
        <dbReference type="ChEBI" id="CHEBI:30616"/>
    </ligand>
</feature>
<dbReference type="GO" id="GO:0005524">
    <property type="term" value="F:ATP binding"/>
    <property type="evidence" value="ECO:0007669"/>
    <property type="project" value="UniProtKB-KW"/>
</dbReference>
<reference evidence="14" key="1">
    <citation type="submission" date="2016-05" db="EMBL/GenBank/DDBJ databases">
        <authorList>
            <person name="Wang W."/>
            <person name="Zhu L."/>
        </authorList>
    </citation>
    <scope>NUCLEOTIDE SEQUENCE [LARGE SCALE GENOMIC DNA]</scope>
    <source>
        <strain evidence="14">W-2</strain>
    </source>
</reference>
<comment type="similarity">
    <text evidence="2">Belongs to the asparagine synthetase family.</text>
</comment>
<keyword evidence="5 10" id="KW-0067">ATP-binding</keyword>
<dbReference type="Pfam" id="PF13537">
    <property type="entry name" value="GATase_7"/>
    <property type="match status" value="1"/>
</dbReference>
<dbReference type="PIRSF" id="PIRSF001589">
    <property type="entry name" value="Asn_synthetase_glu-h"/>
    <property type="match status" value="1"/>
</dbReference>
<dbReference type="InterPro" id="IPR051786">
    <property type="entry name" value="ASN_synthetase/amidase"/>
</dbReference>
<dbReference type="InterPro" id="IPR006426">
    <property type="entry name" value="Asn_synth_AEB"/>
</dbReference>
<dbReference type="GO" id="GO:0005829">
    <property type="term" value="C:cytosol"/>
    <property type="evidence" value="ECO:0007669"/>
    <property type="project" value="TreeGrafter"/>
</dbReference>
<evidence type="ECO:0000256" key="1">
    <source>
        <dbReference type="ARBA" id="ARBA00005187"/>
    </source>
</evidence>
<comment type="caution">
    <text evidence="13">The sequence shown here is derived from an EMBL/GenBank/DDBJ whole genome shotgun (WGS) entry which is preliminary data.</text>
</comment>
<feature type="domain" description="Glutamine amidotransferase type-2" evidence="12">
    <location>
        <begin position="2"/>
        <end position="200"/>
    </location>
</feature>
<evidence type="ECO:0000256" key="2">
    <source>
        <dbReference type="ARBA" id="ARBA00005752"/>
    </source>
</evidence>
<dbReference type="CDD" id="cd01991">
    <property type="entry name" value="Asn_synthase_B_C"/>
    <property type="match status" value="1"/>
</dbReference>
<keyword evidence="4 10" id="KW-0547">Nucleotide-binding</keyword>
<evidence type="ECO:0000256" key="8">
    <source>
        <dbReference type="ARBA" id="ARBA00048741"/>
    </source>
</evidence>
<keyword evidence="7 9" id="KW-0315">Glutamine amidotransferase</keyword>
<keyword evidence="6 9" id="KW-0061">Asparagine biosynthesis</keyword>
<comment type="pathway">
    <text evidence="1">Amino-acid biosynthesis; L-asparagine biosynthesis; L-asparagine from L-aspartate (L-Gln route): step 1/1.</text>
</comment>
<dbReference type="OrthoDB" id="9763290at2"/>
<evidence type="ECO:0000256" key="11">
    <source>
        <dbReference type="PIRSR" id="PIRSR001589-3"/>
    </source>
</evidence>
<dbReference type="EMBL" id="LXMA01000002">
    <property type="protein sequence ID" value="OAT74101.1"/>
    <property type="molecule type" value="Genomic_DNA"/>
</dbReference>
<dbReference type="PROSITE" id="PS51278">
    <property type="entry name" value="GATASE_TYPE_2"/>
    <property type="match status" value="1"/>
</dbReference>
<evidence type="ECO:0000256" key="7">
    <source>
        <dbReference type="ARBA" id="ARBA00022962"/>
    </source>
</evidence>
<evidence type="ECO:0000259" key="12">
    <source>
        <dbReference type="PROSITE" id="PS51278"/>
    </source>
</evidence>
<dbReference type="Proteomes" id="UP000078290">
    <property type="component" value="Unassembled WGS sequence"/>
</dbReference>
<evidence type="ECO:0000256" key="9">
    <source>
        <dbReference type="PIRSR" id="PIRSR001589-1"/>
    </source>
</evidence>
<comment type="catalytic activity">
    <reaction evidence="8">
        <text>L-aspartate + L-glutamine + ATP + H2O = L-asparagine + L-glutamate + AMP + diphosphate + H(+)</text>
        <dbReference type="Rhea" id="RHEA:12228"/>
        <dbReference type="ChEBI" id="CHEBI:15377"/>
        <dbReference type="ChEBI" id="CHEBI:15378"/>
        <dbReference type="ChEBI" id="CHEBI:29985"/>
        <dbReference type="ChEBI" id="CHEBI:29991"/>
        <dbReference type="ChEBI" id="CHEBI:30616"/>
        <dbReference type="ChEBI" id="CHEBI:33019"/>
        <dbReference type="ChEBI" id="CHEBI:58048"/>
        <dbReference type="ChEBI" id="CHEBI:58359"/>
        <dbReference type="ChEBI" id="CHEBI:456215"/>
        <dbReference type="EC" id="6.3.5.4"/>
    </reaction>
</comment>
<evidence type="ECO:0000256" key="10">
    <source>
        <dbReference type="PIRSR" id="PIRSR001589-2"/>
    </source>
</evidence>
<protein>
    <recommendedName>
        <fullName evidence="3">asparagine synthase (glutamine-hydrolyzing)</fullName>
        <ecNumber evidence="3">6.3.5.4</ecNumber>
    </recommendedName>
</protein>
<dbReference type="RefSeq" id="WP_064550377.1">
    <property type="nucleotide sequence ID" value="NZ_LXMA01000002.1"/>
</dbReference>
<dbReference type="AlphaFoldDB" id="A0A1B7KVL3"/>
<evidence type="ECO:0000256" key="4">
    <source>
        <dbReference type="ARBA" id="ARBA00022741"/>
    </source>
</evidence>
<dbReference type="InterPro" id="IPR033738">
    <property type="entry name" value="AsnB_N"/>
</dbReference>
<dbReference type="Gene3D" id="3.40.50.620">
    <property type="entry name" value="HUPs"/>
    <property type="match status" value="1"/>
</dbReference>
<evidence type="ECO:0000256" key="3">
    <source>
        <dbReference type="ARBA" id="ARBA00012737"/>
    </source>
</evidence>